<evidence type="ECO:0000313" key="7">
    <source>
        <dbReference type="EMBL" id="MFC7403854.1"/>
    </source>
</evidence>
<name>A0ABW2Q2Y6_9MICO</name>
<sequence length="518" mass="53460">MTETRPPGERPPGERPTYSTTPPSAVARESAPAVVTIPALLRGPTTRRIVLVILGAVALGFLVQLISERSPEPLSPEGQVTVGIFVAAVWAWIFTDLDDTYVSLGAAVALVLTGSLPAEDFFATLGDDTVWLLLGAFVIAAGVTQTGLATRAAVFVIVAARSPRQLFHLLTASLVVTTFAVPSTSGRAALAVPVFIALATALRDRPRLVRAVALLFPTVILLSAVGSLLGAGAHLVTSQVLQTATGDGISFAEWLLLGLPLAVVSSHVAAELVLMLFTTREERGGTIGLEVSDFEGGEQPVSGPLSVAQSRAALLLGAVVLLWCTQSLHGVDPAIVALVGSLVATSPQFGSVQLSTVLKSAPWSLLLFLAATLALGSALVSSGAADWVASSLLGPFSSGGNSLLYLVVVIVLSTLMHLLVQSRSARSSVLVPIVVALAPAAGLSAAAVAFASTAAAGFCHTLTSSAKPVAMFSKIEETPTYEPRDLIRLSAFLAPVHIVTVLAFSLLVWPHLGLPLSP</sequence>
<feature type="transmembrane region" description="Helical" evidence="6">
    <location>
        <begin position="365"/>
        <end position="383"/>
    </location>
</feature>
<feature type="transmembrane region" description="Helical" evidence="6">
    <location>
        <begin position="254"/>
        <end position="277"/>
    </location>
</feature>
<dbReference type="Pfam" id="PF00939">
    <property type="entry name" value="Na_sulph_symp"/>
    <property type="match status" value="1"/>
</dbReference>
<evidence type="ECO:0000256" key="4">
    <source>
        <dbReference type="ARBA" id="ARBA00023136"/>
    </source>
</evidence>
<evidence type="ECO:0000256" key="3">
    <source>
        <dbReference type="ARBA" id="ARBA00022989"/>
    </source>
</evidence>
<evidence type="ECO:0000256" key="2">
    <source>
        <dbReference type="ARBA" id="ARBA00022692"/>
    </source>
</evidence>
<dbReference type="EMBL" id="JBHTCQ010000001">
    <property type="protein sequence ID" value="MFC7403854.1"/>
    <property type="molecule type" value="Genomic_DNA"/>
</dbReference>
<feature type="transmembrane region" description="Helical" evidence="6">
    <location>
        <begin position="101"/>
        <end position="118"/>
    </location>
</feature>
<protein>
    <submittedName>
        <fullName evidence="7">SLC13 family permease</fullName>
    </submittedName>
</protein>
<dbReference type="InterPro" id="IPR051679">
    <property type="entry name" value="DASS-Related_Transporters"/>
</dbReference>
<feature type="transmembrane region" description="Helical" evidence="6">
    <location>
        <begin position="78"/>
        <end position="94"/>
    </location>
</feature>
<feature type="region of interest" description="Disordered" evidence="5">
    <location>
        <begin position="1"/>
        <end position="25"/>
    </location>
</feature>
<dbReference type="Proteomes" id="UP001596455">
    <property type="component" value="Unassembled WGS sequence"/>
</dbReference>
<feature type="transmembrane region" description="Helical" evidence="6">
    <location>
        <begin position="49"/>
        <end position="66"/>
    </location>
</feature>
<reference evidence="8" key="1">
    <citation type="journal article" date="2019" name="Int. J. Syst. Evol. Microbiol.">
        <title>The Global Catalogue of Microorganisms (GCM) 10K type strain sequencing project: providing services to taxonomists for standard genome sequencing and annotation.</title>
        <authorList>
            <consortium name="The Broad Institute Genomics Platform"/>
            <consortium name="The Broad Institute Genome Sequencing Center for Infectious Disease"/>
            <person name="Wu L."/>
            <person name="Ma J."/>
        </authorList>
    </citation>
    <scope>NUCLEOTIDE SEQUENCE [LARGE SCALE GENOMIC DNA]</scope>
    <source>
        <strain evidence="8">JCM 1490</strain>
    </source>
</reference>
<feature type="transmembrane region" description="Helical" evidence="6">
    <location>
        <begin position="130"/>
        <end position="159"/>
    </location>
</feature>
<gene>
    <name evidence="7" type="ORF">ACFQQL_01930</name>
</gene>
<evidence type="ECO:0000256" key="1">
    <source>
        <dbReference type="ARBA" id="ARBA00004141"/>
    </source>
</evidence>
<keyword evidence="8" id="KW-1185">Reference proteome</keyword>
<dbReference type="PANTHER" id="PTHR43652:SF2">
    <property type="entry name" value="BASIC AMINO ACID ANTIPORTER YFCC-RELATED"/>
    <property type="match status" value="1"/>
</dbReference>
<keyword evidence="4 6" id="KW-0472">Membrane</keyword>
<feature type="transmembrane region" description="Helical" evidence="6">
    <location>
        <begin position="429"/>
        <end position="458"/>
    </location>
</feature>
<comment type="caution">
    <text evidence="7">The sequence shown here is derived from an EMBL/GenBank/DDBJ whole genome shotgun (WGS) entry which is preliminary data.</text>
</comment>
<evidence type="ECO:0000313" key="8">
    <source>
        <dbReference type="Proteomes" id="UP001596455"/>
    </source>
</evidence>
<comment type="subcellular location">
    <subcellularLocation>
        <location evidence="1">Membrane</location>
        <topology evidence="1">Multi-pass membrane protein</topology>
    </subcellularLocation>
</comment>
<feature type="transmembrane region" description="Helical" evidence="6">
    <location>
        <begin position="211"/>
        <end position="234"/>
    </location>
</feature>
<feature type="transmembrane region" description="Helical" evidence="6">
    <location>
        <begin position="403"/>
        <end position="420"/>
    </location>
</feature>
<accession>A0ABW2Q2Y6</accession>
<evidence type="ECO:0000256" key="5">
    <source>
        <dbReference type="SAM" id="MobiDB-lite"/>
    </source>
</evidence>
<dbReference type="PANTHER" id="PTHR43652">
    <property type="entry name" value="BASIC AMINO ACID ANTIPORTER YFCC-RELATED"/>
    <property type="match status" value="1"/>
</dbReference>
<keyword evidence="2 6" id="KW-0812">Transmembrane</keyword>
<dbReference type="InterPro" id="IPR001898">
    <property type="entry name" value="SLC13A/DASS"/>
</dbReference>
<organism evidence="7 8">
    <name type="scientific">Georgenia alba</name>
    <dbReference type="NCBI Taxonomy" id="2233858"/>
    <lineage>
        <taxon>Bacteria</taxon>
        <taxon>Bacillati</taxon>
        <taxon>Actinomycetota</taxon>
        <taxon>Actinomycetes</taxon>
        <taxon>Micrococcales</taxon>
        <taxon>Bogoriellaceae</taxon>
        <taxon>Georgenia</taxon>
    </lineage>
</organism>
<keyword evidence="3 6" id="KW-1133">Transmembrane helix</keyword>
<feature type="transmembrane region" description="Helical" evidence="6">
    <location>
        <begin position="486"/>
        <end position="509"/>
    </location>
</feature>
<dbReference type="RefSeq" id="WP_382390709.1">
    <property type="nucleotide sequence ID" value="NZ_JBHTCQ010000001.1"/>
</dbReference>
<proteinExistence type="predicted"/>
<feature type="compositionally biased region" description="Basic and acidic residues" evidence="5">
    <location>
        <begin position="1"/>
        <end position="13"/>
    </location>
</feature>
<evidence type="ECO:0000256" key="6">
    <source>
        <dbReference type="SAM" id="Phobius"/>
    </source>
</evidence>